<dbReference type="Proteomes" id="UP000062255">
    <property type="component" value="Chromosome"/>
</dbReference>
<name>A0A0K0X7E7_MYCGD</name>
<evidence type="ECO:0000313" key="2">
    <source>
        <dbReference type="Proteomes" id="UP000062255"/>
    </source>
</evidence>
<evidence type="ECO:0000313" key="1">
    <source>
        <dbReference type="EMBL" id="AKS33303.1"/>
    </source>
</evidence>
<dbReference type="STRING" id="134601.AFA91_16875"/>
<dbReference type="RefSeq" id="WP_049745724.1">
    <property type="nucleotide sequence ID" value="NZ_CP012150.1"/>
</dbReference>
<dbReference type="AlphaFoldDB" id="A0A0K0X7E7"/>
<sequence length="455" mass="49300">MKLSTPPRTATPDDRLSFTDQLLFLGQRATGQELVAQCVWVYEHPVNGDKLREFHRNFGQGLPGRRIERSPLPFGRHRWVAAPGPAAPLDIAQQPRPRAELGDWADERAQLPIDPEFGPGWHMGVLPMTDGSTAVSLVLSHCLIDGLGTLQSIADTVKGEAVDFGYAAPGSRGQLRGVLADLRQTARDLPETAATLMRAGRLAIRRRHDVSLSAKPRRDLGPDGGGDVVAPAIACYVPLAEWDRRAAMLGGNSHSLVAGFAAKLGELVGRRRSDDGTVLLHVPISDRTPGDTRGNAAYIVNAHVDPADVTKDLSGARSAIRTALETYRREPDETLQLLPLTPFIPRRAVARGSQVVLNLTDLPVSCSNLGDIDPLVSRIDGTAAEYLILRGVDRRVSREFLENRNGLLTVLAGRVDDKMSISVIAYRPDGPNDKPQLRELVAKALAEFDLVGTIA</sequence>
<organism evidence="1 2">
    <name type="scientific">Mycolicibacterium goodii</name>
    <name type="common">Mycobacterium goodii</name>
    <dbReference type="NCBI Taxonomy" id="134601"/>
    <lineage>
        <taxon>Bacteria</taxon>
        <taxon>Bacillati</taxon>
        <taxon>Actinomycetota</taxon>
        <taxon>Actinomycetes</taxon>
        <taxon>Mycobacteriales</taxon>
        <taxon>Mycobacteriaceae</taxon>
        <taxon>Mycolicibacterium</taxon>
    </lineage>
</organism>
<dbReference type="EMBL" id="CP012150">
    <property type="protein sequence ID" value="AKS33303.1"/>
    <property type="molecule type" value="Genomic_DNA"/>
</dbReference>
<dbReference type="PATRIC" id="fig|134601.6.peg.3505"/>
<proteinExistence type="predicted"/>
<dbReference type="SUPFAM" id="SSF52777">
    <property type="entry name" value="CoA-dependent acyltransferases"/>
    <property type="match status" value="1"/>
</dbReference>
<dbReference type="InterPro" id="IPR023213">
    <property type="entry name" value="CAT-like_dom_sf"/>
</dbReference>
<gene>
    <name evidence="1" type="ORF">AFA91_16875</name>
</gene>
<protein>
    <recommendedName>
        <fullName evidence="3">Diacylglycerol O-acyltransferase</fullName>
    </recommendedName>
</protein>
<dbReference type="KEGG" id="mgo:AFA91_16875"/>
<evidence type="ECO:0008006" key="3">
    <source>
        <dbReference type="Google" id="ProtNLM"/>
    </source>
</evidence>
<dbReference type="OrthoDB" id="8183309at2"/>
<accession>A0A0K0X7E7</accession>
<dbReference type="Gene3D" id="3.30.559.10">
    <property type="entry name" value="Chloramphenicol acetyltransferase-like domain"/>
    <property type="match status" value="1"/>
</dbReference>
<reference evidence="1 2" key="1">
    <citation type="submission" date="2015-07" db="EMBL/GenBank/DDBJ databases">
        <title>Complete genome sequence of Mycobacterium goodii X7B, a facultative thermophilic biodesulfurizing bacterium.</title>
        <authorList>
            <person name="Yu B."/>
            <person name="Li F."/>
            <person name="Xu P."/>
        </authorList>
    </citation>
    <scope>NUCLEOTIDE SEQUENCE [LARGE SCALE GENOMIC DNA]</scope>
    <source>
        <strain evidence="1 2">X7B</strain>
    </source>
</reference>